<proteinExistence type="predicted"/>
<dbReference type="EMBL" id="MN739700">
    <property type="protein sequence ID" value="QHT22024.1"/>
    <property type="molecule type" value="Genomic_DNA"/>
</dbReference>
<protein>
    <submittedName>
        <fullName evidence="2">Uncharacterized protein</fullName>
    </submittedName>
</protein>
<sequence length="93" mass="10679">MHKLFYIVLILVLVAFFAWLFAVQTSSIRFNKQTGEVLDAQMYNNPIEIPDNDDCDVGNCINGSLISDETKRDVYCAHHTDEEDRNACYNNCK</sequence>
<evidence type="ECO:0000256" key="1">
    <source>
        <dbReference type="SAM" id="Phobius"/>
    </source>
</evidence>
<evidence type="ECO:0000313" key="2">
    <source>
        <dbReference type="EMBL" id="QHT22024.1"/>
    </source>
</evidence>
<organism evidence="2">
    <name type="scientific">viral metagenome</name>
    <dbReference type="NCBI Taxonomy" id="1070528"/>
    <lineage>
        <taxon>unclassified sequences</taxon>
        <taxon>metagenomes</taxon>
        <taxon>organismal metagenomes</taxon>
    </lineage>
</organism>
<name>A0A6C0DZ20_9ZZZZ</name>
<keyword evidence="1" id="KW-0812">Transmembrane</keyword>
<keyword evidence="1" id="KW-0472">Membrane</keyword>
<accession>A0A6C0DZ20</accession>
<reference evidence="2" key="1">
    <citation type="journal article" date="2020" name="Nature">
        <title>Giant virus diversity and host interactions through global metagenomics.</title>
        <authorList>
            <person name="Schulz F."/>
            <person name="Roux S."/>
            <person name="Paez-Espino D."/>
            <person name="Jungbluth S."/>
            <person name="Walsh D.A."/>
            <person name="Denef V.J."/>
            <person name="McMahon K.D."/>
            <person name="Konstantinidis K.T."/>
            <person name="Eloe-Fadrosh E.A."/>
            <person name="Kyrpides N.C."/>
            <person name="Woyke T."/>
        </authorList>
    </citation>
    <scope>NUCLEOTIDE SEQUENCE</scope>
    <source>
        <strain evidence="2">GVMAG-M-3300023179-103</strain>
    </source>
</reference>
<dbReference type="AlphaFoldDB" id="A0A6C0DZ20"/>
<feature type="transmembrane region" description="Helical" evidence="1">
    <location>
        <begin position="6"/>
        <end position="23"/>
    </location>
</feature>
<keyword evidence="1" id="KW-1133">Transmembrane helix</keyword>